<dbReference type="AlphaFoldDB" id="A0A6A6AAT2"/>
<keyword evidence="1" id="KW-0812">Transmembrane</keyword>
<dbReference type="GeneID" id="54413638"/>
<keyword evidence="3" id="KW-1185">Reference proteome</keyword>
<keyword evidence="1" id="KW-0472">Membrane</keyword>
<dbReference type="Proteomes" id="UP000799771">
    <property type="component" value="Unassembled WGS sequence"/>
</dbReference>
<accession>A0A6A6AAT2</accession>
<feature type="transmembrane region" description="Helical" evidence="1">
    <location>
        <begin position="22"/>
        <end position="43"/>
    </location>
</feature>
<protein>
    <submittedName>
        <fullName evidence="2">Uncharacterized protein</fullName>
    </submittedName>
</protein>
<sequence length="76" mass="8772">MVYPYNILWEGRHELSEQASKFVYACLHIFGTSHGICALGGMWPWYDLVLVFGLVLYSHIVVYISTVIVLRPSRRV</sequence>
<evidence type="ECO:0000256" key="1">
    <source>
        <dbReference type="SAM" id="Phobius"/>
    </source>
</evidence>
<name>A0A6A6AAT2_9PLEO</name>
<evidence type="ECO:0000313" key="3">
    <source>
        <dbReference type="Proteomes" id="UP000799771"/>
    </source>
</evidence>
<dbReference type="RefSeq" id="XP_033522356.1">
    <property type="nucleotide sequence ID" value="XM_033673206.1"/>
</dbReference>
<proteinExistence type="predicted"/>
<gene>
    <name evidence="2" type="ORF">P153DRAFT_45122</name>
</gene>
<keyword evidence="1" id="KW-1133">Transmembrane helix</keyword>
<feature type="transmembrane region" description="Helical" evidence="1">
    <location>
        <begin position="49"/>
        <end position="70"/>
    </location>
</feature>
<organism evidence="2 3">
    <name type="scientific">Dothidotthia symphoricarpi CBS 119687</name>
    <dbReference type="NCBI Taxonomy" id="1392245"/>
    <lineage>
        <taxon>Eukaryota</taxon>
        <taxon>Fungi</taxon>
        <taxon>Dikarya</taxon>
        <taxon>Ascomycota</taxon>
        <taxon>Pezizomycotina</taxon>
        <taxon>Dothideomycetes</taxon>
        <taxon>Pleosporomycetidae</taxon>
        <taxon>Pleosporales</taxon>
        <taxon>Dothidotthiaceae</taxon>
        <taxon>Dothidotthia</taxon>
    </lineage>
</organism>
<dbReference type="EMBL" id="ML977509">
    <property type="protein sequence ID" value="KAF2127967.1"/>
    <property type="molecule type" value="Genomic_DNA"/>
</dbReference>
<evidence type="ECO:0000313" key="2">
    <source>
        <dbReference type="EMBL" id="KAF2127967.1"/>
    </source>
</evidence>
<reference evidence="2" key="1">
    <citation type="journal article" date="2020" name="Stud. Mycol.">
        <title>101 Dothideomycetes genomes: a test case for predicting lifestyles and emergence of pathogens.</title>
        <authorList>
            <person name="Haridas S."/>
            <person name="Albert R."/>
            <person name="Binder M."/>
            <person name="Bloem J."/>
            <person name="Labutti K."/>
            <person name="Salamov A."/>
            <person name="Andreopoulos B."/>
            <person name="Baker S."/>
            <person name="Barry K."/>
            <person name="Bills G."/>
            <person name="Bluhm B."/>
            <person name="Cannon C."/>
            <person name="Castanera R."/>
            <person name="Culley D."/>
            <person name="Daum C."/>
            <person name="Ezra D."/>
            <person name="Gonzalez J."/>
            <person name="Henrissat B."/>
            <person name="Kuo A."/>
            <person name="Liang C."/>
            <person name="Lipzen A."/>
            <person name="Lutzoni F."/>
            <person name="Magnuson J."/>
            <person name="Mondo S."/>
            <person name="Nolan M."/>
            <person name="Ohm R."/>
            <person name="Pangilinan J."/>
            <person name="Park H.-J."/>
            <person name="Ramirez L."/>
            <person name="Alfaro M."/>
            <person name="Sun H."/>
            <person name="Tritt A."/>
            <person name="Yoshinaga Y."/>
            <person name="Zwiers L.-H."/>
            <person name="Turgeon B."/>
            <person name="Goodwin S."/>
            <person name="Spatafora J."/>
            <person name="Crous P."/>
            <person name="Grigoriev I."/>
        </authorList>
    </citation>
    <scope>NUCLEOTIDE SEQUENCE</scope>
    <source>
        <strain evidence="2">CBS 119687</strain>
    </source>
</reference>